<keyword evidence="1" id="KW-1133">Transmembrane helix</keyword>
<dbReference type="Gene3D" id="3.30.2090.10">
    <property type="entry name" value="Multidrug efflux transporter AcrB TolC docking domain, DN and DC subdomains"/>
    <property type="match status" value="2"/>
</dbReference>
<keyword evidence="1" id="KW-0472">Membrane</keyword>
<gene>
    <name evidence="2" type="ORF">METZ01_LOCUS29885</name>
</gene>
<evidence type="ECO:0008006" key="3">
    <source>
        <dbReference type="Google" id="ProtNLM"/>
    </source>
</evidence>
<dbReference type="SUPFAM" id="SSF82866">
    <property type="entry name" value="Multidrug efflux transporter AcrB transmembrane domain"/>
    <property type="match status" value="1"/>
</dbReference>
<dbReference type="Gene3D" id="3.30.70.1430">
    <property type="entry name" value="Multidrug efflux transporter AcrB pore domain"/>
    <property type="match status" value="2"/>
</dbReference>
<dbReference type="InterPro" id="IPR027463">
    <property type="entry name" value="AcrB_DN_DC_subdom"/>
</dbReference>
<feature type="non-terminal residue" evidence="2">
    <location>
        <position position="1"/>
    </location>
</feature>
<feature type="transmembrane region" description="Helical" evidence="1">
    <location>
        <begin position="389"/>
        <end position="415"/>
    </location>
</feature>
<dbReference type="InterPro" id="IPR001036">
    <property type="entry name" value="Acrflvin-R"/>
</dbReference>
<dbReference type="Gene3D" id="3.30.70.1320">
    <property type="entry name" value="Multidrug efflux transporter AcrB pore domain like"/>
    <property type="match status" value="1"/>
</dbReference>
<dbReference type="Gene3D" id="1.20.1640.10">
    <property type="entry name" value="Multidrug efflux transporter AcrB transmembrane domain"/>
    <property type="match status" value="2"/>
</dbReference>
<evidence type="ECO:0000256" key="1">
    <source>
        <dbReference type="SAM" id="Phobius"/>
    </source>
</evidence>
<dbReference type="PRINTS" id="PR00702">
    <property type="entry name" value="ACRIFLAVINRP"/>
</dbReference>
<protein>
    <recommendedName>
        <fullName evidence="3">SSD domain-containing protein</fullName>
    </recommendedName>
</protein>
<name>A0A381QCH6_9ZZZZ</name>
<feature type="non-terminal residue" evidence="2">
    <location>
        <position position="733"/>
    </location>
</feature>
<sequence length="733" mass="78882">MDFALLDVQKRMGTYATDDEIGTLDVTQEDPQALPVARIAVTSPEYADLDELFGAIDTLVKPRLEALDGVASAEIEGDAEKEIRVILDPYLLEAFGLTDSTVVQQIQQANQDVSGGRIEESDQSYQVKGMGRLTDITEIENLIVGQRAGAAAEGSSAAEAGAGAGTAAGAATEPELRVPVYVKDVGRVILEYAERVTIVRLNGVECLGIAIYKEADASTVSVVQTVLTDIEQLRLDLPNVGFTVVENQARFIEAAVQEVEEAAFYGALLAVGVLFLFLRSITVTMVIGLAIPVSILATFTLMYFQNLTLNIMTLGGLALGAGMLVDNAIVVIENIYRRLELGADPYEAAAKGASDVGVAILASTLTTVSVFLPIVYVQGLVGELFEEQAWTVVFSLLSSLIVAMTVVPMIASRLLRQKSSDGKPKQRRLYRAGLSLALDHKLVVCVLIVISAGVTFQLALAIPMEFIPREDQGLFNVDVALPEGSRLEMTDRVAERVGSMIQELGSADVATVYSRSGQDPARVTNVTNPSGPNRTNLSVALSTGPRRSIAEMVEAIDRELAEIPDLEAKYELQETALQGVLGAEAAPLQLEIIGDDLDTLRRLTAEVGALIEELPAVYNVRTSFQGGQPEIDLNLQDDVVAAFGLTPQSLIADLERRLTGEVAGELSKDQRSRDIRVGFEDVTLNELRSIRIDTAEGAVLTLGDIADPRTVEGPREILREDQRRIGRISGYLV</sequence>
<feature type="transmembrane region" description="Helical" evidence="1">
    <location>
        <begin position="285"/>
        <end position="305"/>
    </location>
</feature>
<accession>A0A381QCH6</accession>
<feature type="transmembrane region" description="Helical" evidence="1">
    <location>
        <begin position="356"/>
        <end position="377"/>
    </location>
</feature>
<dbReference type="SUPFAM" id="SSF82693">
    <property type="entry name" value="Multidrug efflux transporter AcrB pore domain, PN1, PN2, PC1 and PC2 subdomains"/>
    <property type="match status" value="2"/>
</dbReference>
<feature type="transmembrane region" description="Helical" evidence="1">
    <location>
        <begin position="311"/>
        <end position="336"/>
    </location>
</feature>
<dbReference type="EMBL" id="UINC01001300">
    <property type="protein sequence ID" value="SUZ77031.1"/>
    <property type="molecule type" value="Genomic_DNA"/>
</dbReference>
<dbReference type="PANTHER" id="PTHR32063:SF0">
    <property type="entry name" value="SWARMING MOTILITY PROTEIN SWRC"/>
    <property type="match status" value="1"/>
</dbReference>
<feature type="transmembrane region" description="Helical" evidence="1">
    <location>
        <begin position="436"/>
        <end position="460"/>
    </location>
</feature>
<dbReference type="Gene3D" id="3.30.70.1440">
    <property type="entry name" value="Multidrug efflux transporter AcrB pore domain"/>
    <property type="match status" value="1"/>
</dbReference>
<dbReference type="Pfam" id="PF00873">
    <property type="entry name" value="ACR_tran"/>
    <property type="match status" value="2"/>
</dbReference>
<dbReference type="SUPFAM" id="SSF82714">
    <property type="entry name" value="Multidrug efflux transporter AcrB TolC docking domain, DN and DC subdomains"/>
    <property type="match status" value="2"/>
</dbReference>
<dbReference type="AlphaFoldDB" id="A0A381QCH6"/>
<dbReference type="GO" id="GO:0042910">
    <property type="term" value="F:xenobiotic transmembrane transporter activity"/>
    <property type="evidence" value="ECO:0007669"/>
    <property type="project" value="TreeGrafter"/>
</dbReference>
<feature type="transmembrane region" description="Helical" evidence="1">
    <location>
        <begin position="262"/>
        <end position="278"/>
    </location>
</feature>
<evidence type="ECO:0000313" key="2">
    <source>
        <dbReference type="EMBL" id="SUZ77031.1"/>
    </source>
</evidence>
<organism evidence="2">
    <name type="scientific">marine metagenome</name>
    <dbReference type="NCBI Taxonomy" id="408172"/>
    <lineage>
        <taxon>unclassified sequences</taxon>
        <taxon>metagenomes</taxon>
        <taxon>ecological metagenomes</taxon>
    </lineage>
</organism>
<dbReference type="GO" id="GO:0005886">
    <property type="term" value="C:plasma membrane"/>
    <property type="evidence" value="ECO:0007669"/>
    <property type="project" value="TreeGrafter"/>
</dbReference>
<dbReference type="PANTHER" id="PTHR32063">
    <property type="match status" value="1"/>
</dbReference>
<reference evidence="2" key="1">
    <citation type="submission" date="2018-05" db="EMBL/GenBank/DDBJ databases">
        <authorList>
            <person name="Lanie J.A."/>
            <person name="Ng W.-L."/>
            <person name="Kazmierczak K.M."/>
            <person name="Andrzejewski T.M."/>
            <person name="Davidsen T.M."/>
            <person name="Wayne K.J."/>
            <person name="Tettelin H."/>
            <person name="Glass J.I."/>
            <person name="Rusch D."/>
            <person name="Podicherti R."/>
            <person name="Tsui H.-C.T."/>
            <person name="Winkler M.E."/>
        </authorList>
    </citation>
    <scope>NUCLEOTIDE SEQUENCE</scope>
</reference>
<proteinExistence type="predicted"/>
<keyword evidence="1" id="KW-0812">Transmembrane</keyword>